<dbReference type="EMBL" id="JAMPLM010000010">
    <property type="protein sequence ID" value="MEP1059313.1"/>
    <property type="molecule type" value="Genomic_DNA"/>
</dbReference>
<comment type="caution">
    <text evidence="3">The sequence shown here is derived from an EMBL/GenBank/DDBJ whole genome shotgun (WGS) entry which is preliminary data.</text>
</comment>
<evidence type="ECO:0000256" key="2">
    <source>
        <dbReference type="SAM" id="Phobius"/>
    </source>
</evidence>
<keyword evidence="4" id="KW-1185">Reference proteome</keyword>
<keyword evidence="2" id="KW-0472">Membrane</keyword>
<dbReference type="Proteomes" id="UP001476950">
    <property type="component" value="Unassembled WGS sequence"/>
</dbReference>
<reference evidence="3 4" key="1">
    <citation type="submission" date="2022-04" db="EMBL/GenBank/DDBJ databases">
        <title>Positive selection, recombination, and allopatry shape intraspecific diversity of widespread and dominant cyanobacteria.</title>
        <authorList>
            <person name="Wei J."/>
            <person name="Shu W."/>
            <person name="Hu C."/>
        </authorList>
    </citation>
    <scope>NUCLEOTIDE SEQUENCE [LARGE SCALE GENOMIC DNA]</scope>
    <source>
        <strain evidence="3 4">AS-A4</strain>
    </source>
</reference>
<evidence type="ECO:0000313" key="4">
    <source>
        <dbReference type="Proteomes" id="UP001476950"/>
    </source>
</evidence>
<dbReference type="RefSeq" id="WP_190448691.1">
    <property type="nucleotide sequence ID" value="NZ_JAMPLM010000010.1"/>
</dbReference>
<evidence type="ECO:0000313" key="3">
    <source>
        <dbReference type="EMBL" id="MEP1059313.1"/>
    </source>
</evidence>
<proteinExistence type="predicted"/>
<feature type="region of interest" description="Disordered" evidence="1">
    <location>
        <begin position="161"/>
        <end position="194"/>
    </location>
</feature>
<protein>
    <submittedName>
        <fullName evidence="3">Uncharacterized protein</fullName>
    </submittedName>
</protein>
<gene>
    <name evidence="3" type="ORF">NDI38_12770</name>
</gene>
<sequence>MNQSTRTHRLPAFVSSDRAALALRFIISCFGMATVFISHSASAETLSRKSALQLTKTPVTMPVATIPVAKKLLGQWLTKEPLEGDTVMFVFAPEGKLYILSGTSASGNAIANQVQYRLDDKPQPMHLDVILAAETTVETLFEFTADGDLRVQMLDTRPGKLRPKELNDNATLFQKISDDTTPPPGSELKKSSAK</sequence>
<name>A0ABV0KJ85_9CYAN</name>
<feature type="transmembrane region" description="Helical" evidence="2">
    <location>
        <begin position="21"/>
        <end position="41"/>
    </location>
</feature>
<organism evidence="3 4">
    <name type="scientific">Stenomitos frigidus AS-A4</name>
    <dbReference type="NCBI Taxonomy" id="2933935"/>
    <lineage>
        <taxon>Bacteria</taxon>
        <taxon>Bacillati</taxon>
        <taxon>Cyanobacteriota</taxon>
        <taxon>Cyanophyceae</taxon>
        <taxon>Leptolyngbyales</taxon>
        <taxon>Leptolyngbyaceae</taxon>
        <taxon>Stenomitos</taxon>
    </lineage>
</organism>
<keyword evidence="2" id="KW-1133">Transmembrane helix</keyword>
<evidence type="ECO:0000256" key="1">
    <source>
        <dbReference type="SAM" id="MobiDB-lite"/>
    </source>
</evidence>
<keyword evidence="2" id="KW-0812">Transmembrane</keyword>
<accession>A0ABV0KJ85</accession>